<gene>
    <name evidence="1" type="ORF">DPEC_G00001680</name>
</gene>
<organism evidence="1 2">
    <name type="scientific">Dallia pectoralis</name>
    <name type="common">Alaska blackfish</name>
    <dbReference type="NCBI Taxonomy" id="75939"/>
    <lineage>
        <taxon>Eukaryota</taxon>
        <taxon>Metazoa</taxon>
        <taxon>Chordata</taxon>
        <taxon>Craniata</taxon>
        <taxon>Vertebrata</taxon>
        <taxon>Euteleostomi</taxon>
        <taxon>Actinopterygii</taxon>
        <taxon>Neopterygii</taxon>
        <taxon>Teleostei</taxon>
        <taxon>Protacanthopterygii</taxon>
        <taxon>Esociformes</taxon>
        <taxon>Umbridae</taxon>
        <taxon>Dallia</taxon>
    </lineage>
</organism>
<name>A0ACC2HIY3_DALPE</name>
<protein>
    <submittedName>
        <fullName evidence="1">Uncharacterized protein</fullName>
    </submittedName>
</protein>
<evidence type="ECO:0000313" key="2">
    <source>
        <dbReference type="Proteomes" id="UP001157502"/>
    </source>
</evidence>
<proteinExistence type="predicted"/>
<accession>A0ACC2HIY3</accession>
<keyword evidence="2" id="KW-1185">Reference proteome</keyword>
<evidence type="ECO:0000313" key="1">
    <source>
        <dbReference type="EMBL" id="KAJ8015917.1"/>
    </source>
</evidence>
<dbReference type="Proteomes" id="UP001157502">
    <property type="component" value="Chromosome 1"/>
</dbReference>
<sequence length="185" mass="20666">MSRRMQTQDCEAKASSSMKSQVRLPMMGSSGTKRQLPPQAGWRKCSQTAQTSTKHPADTMTPWSGLSLSQSSFNSISPPPPAPVLAPPSPHLCHRTGGVAVRRPVPSPPDTVPAEGGRAVRVRHRVTPQTRLPRTPRFPPLRPVTNLSFSRSFTFSFFELPLHHSPRSRSERIRDLLLLWKQIQY</sequence>
<dbReference type="EMBL" id="CM055728">
    <property type="protein sequence ID" value="KAJ8015917.1"/>
    <property type="molecule type" value="Genomic_DNA"/>
</dbReference>
<reference evidence="1" key="1">
    <citation type="submission" date="2021-05" db="EMBL/GenBank/DDBJ databases">
        <authorList>
            <person name="Pan Q."/>
            <person name="Jouanno E."/>
            <person name="Zahm M."/>
            <person name="Klopp C."/>
            <person name="Cabau C."/>
            <person name="Louis A."/>
            <person name="Berthelot C."/>
            <person name="Parey E."/>
            <person name="Roest Crollius H."/>
            <person name="Montfort J."/>
            <person name="Robinson-Rechavi M."/>
            <person name="Bouchez O."/>
            <person name="Lampietro C."/>
            <person name="Lopez Roques C."/>
            <person name="Donnadieu C."/>
            <person name="Postlethwait J."/>
            <person name="Bobe J."/>
            <person name="Dillon D."/>
            <person name="Chandos A."/>
            <person name="von Hippel F."/>
            <person name="Guiguen Y."/>
        </authorList>
    </citation>
    <scope>NUCLEOTIDE SEQUENCE</scope>
    <source>
        <strain evidence="1">YG-Jan2019</strain>
    </source>
</reference>
<comment type="caution">
    <text evidence="1">The sequence shown here is derived from an EMBL/GenBank/DDBJ whole genome shotgun (WGS) entry which is preliminary data.</text>
</comment>